<feature type="domain" description="NADP-dependent oxidoreductase" evidence="4">
    <location>
        <begin position="269"/>
        <end position="529"/>
    </location>
</feature>
<protein>
    <recommendedName>
        <fullName evidence="4">NADP-dependent oxidoreductase domain-containing protein</fullName>
    </recommendedName>
</protein>
<evidence type="ECO:0000256" key="3">
    <source>
        <dbReference type="ARBA" id="ARBA00023002"/>
    </source>
</evidence>
<reference evidence="5 6" key="1">
    <citation type="journal article" date="2019" name="Philos. Trans. R. Soc. Lond., B, Biol. Sci.">
        <title>Ant behaviour and brain gene expression of defending hosts depend on the ecological success of the intruding social parasite.</title>
        <authorList>
            <person name="Kaur R."/>
            <person name="Stoldt M."/>
            <person name="Jongepier E."/>
            <person name="Feldmeyer B."/>
            <person name="Menzel F."/>
            <person name="Bornberg-Bauer E."/>
            <person name="Foitzik S."/>
        </authorList>
    </citation>
    <scope>NUCLEOTIDE SEQUENCE [LARGE SCALE GENOMIC DNA]</scope>
    <source>
        <tissue evidence="5">Whole body</tissue>
    </source>
</reference>
<dbReference type="PROSITE" id="PS00063">
    <property type="entry name" value="ALDOKETO_REDUCTASE_3"/>
    <property type="match status" value="3"/>
</dbReference>
<dbReference type="FunFam" id="3.20.20.100:FF:000006">
    <property type="entry name" value="Aldo-keto reductase family 1 member A1"/>
    <property type="match status" value="5"/>
</dbReference>
<dbReference type="InterPro" id="IPR018170">
    <property type="entry name" value="Aldo/ket_reductase_CS"/>
</dbReference>
<dbReference type="STRING" id="300112.A0A4S2KPW6"/>
<evidence type="ECO:0000256" key="2">
    <source>
        <dbReference type="ARBA" id="ARBA00022857"/>
    </source>
</evidence>
<keyword evidence="3" id="KW-0560">Oxidoreductase</keyword>
<dbReference type="Proteomes" id="UP000310200">
    <property type="component" value="Unassembled WGS sequence"/>
</dbReference>
<organism evidence="5 6">
    <name type="scientific">Temnothorax longispinosus</name>
    <dbReference type="NCBI Taxonomy" id="300112"/>
    <lineage>
        <taxon>Eukaryota</taxon>
        <taxon>Metazoa</taxon>
        <taxon>Ecdysozoa</taxon>
        <taxon>Arthropoda</taxon>
        <taxon>Hexapoda</taxon>
        <taxon>Insecta</taxon>
        <taxon>Pterygota</taxon>
        <taxon>Neoptera</taxon>
        <taxon>Endopterygota</taxon>
        <taxon>Hymenoptera</taxon>
        <taxon>Apocrita</taxon>
        <taxon>Aculeata</taxon>
        <taxon>Formicoidea</taxon>
        <taxon>Formicidae</taxon>
        <taxon>Myrmicinae</taxon>
        <taxon>Temnothorax</taxon>
    </lineage>
</organism>
<feature type="domain" description="NADP-dependent oxidoreductase" evidence="4">
    <location>
        <begin position="534"/>
        <end position="799"/>
    </location>
</feature>
<feature type="domain" description="NADP-dependent oxidoreductase" evidence="4">
    <location>
        <begin position="8"/>
        <end position="258"/>
    </location>
</feature>
<dbReference type="Pfam" id="PF00248">
    <property type="entry name" value="Aldo_ket_red"/>
    <property type="match status" value="5"/>
</dbReference>
<evidence type="ECO:0000313" key="5">
    <source>
        <dbReference type="EMBL" id="TGZ50089.1"/>
    </source>
</evidence>
<accession>A0A4S2KPW6</accession>
<dbReference type="EMBL" id="QBLH01002024">
    <property type="protein sequence ID" value="TGZ50089.1"/>
    <property type="molecule type" value="Genomic_DNA"/>
</dbReference>
<sequence>MLDDPKVVEQAVHDAVDAGYRHFDCAYIYQNEKEIGKVLREKIAKGIVKREDLFITTKLWNTFHKRENVVPACRRSVKNFGLDYVDLYLIHWPISYAEDADGIIPMDKDGKLMFAYEDFRDTWRGMEECVRLGLTRSIGLSNFNSEQIDRVLSIAQIKPVMNQVECHPNLNQRKLRDFCASRDIAVTAYSPFGSPNWPWAKPGDPKIVLETPEIVNIGAKYGKTPGQVILRYLKRIEQNIDIFDFKLTPEEIATIDKFDCGGRVSQTGNVKKAVKEAIDLGYRHIDTAFVYNNEKEIGEAIREKIKEGSVTREDLFITTKLWNNAHKEELVVPACKQSLANLGLEYVDLYLIHWPFAFKEGNDLMPQDATGNLAESDVDYLETWRGMEECVRQGLTRSIGISNFNSEQITRLLKSAKIAPVNNQIEININVNQEKLVDFCKKHNITVTAYSPLGQPGNSKDIDNKLDSPLILQLAKKYKKTPAQIALRYAYQHGAAPIPKSVTTSRIKENMEIFDFTLTSDEMNAIRKLSTGKRSQMGNVKKAVKEAIDLGYRHIDTAFFYNNEKEIGEAVREKIKEGSVTREDLFITTKLWNNVHKEELVVPACKKSLGNLGLEYVDLYLIHWPFAFKEGNDLLPRDATGNLAESDVDYLETWRGMEECVRQGLTRSIGISNFNSEQIIRLLKSAKIAPVNNQIEININLNQENLVDFCKKHNITVTAYSPLGQPGNSSGMDNKLDSPLILQLAKKYKKTPAQIALRYVYQHGAAPIPKSVTTSRIKENMEIFDFTLTSDEMNAIRELGTGKRSKPGEVTQAVKDAIDIGYRHIDCAHVYGNEKEVGAAIQAKIAEGVVKREDLFVTSKLWNTFHSPNLVEPAIKRTLADLGLDYVDLYLIHWPFGYKEGGELFPTNPDGTTAFSDVDYLDTWKSMEGVLSKGLAKNIGVSNFNSKQITRLLEKASVKPVTNQVECHPYLTQKELSNFCKEKGILITAYSPLGSPDRPWAKPDDPKLLDDKKLIELAKKYNKTPAQIVIRYQVDRGHIVIPKSVTKSRIAQNMDCLLYTSRCCKCQPLLSVQYSILTISTPEQIDRVLSITQMKPPRKLRDFCASRDIAVTAYRLFGSSNRPWAKPGDPKIVLEASEISKPGEVTQAVKDAIDIGYRHIDCAHVYGNEKEVGAAIQAKIAEGVVKREDLFVTSKLWNTFHSPNLVEPAIKRTLADLGLDYVDLYLIHWPFGYKEGGELFPTNPDGTTAFSDVDYLDTWKSMEGVLSKGLAKNIGVSNFNSKQITRLLEKASVKPVTNQVECHPYLTQKELSNFCKEKGILITAYSPLGSPDRPWAKPDDPKLLDDKKLIELAKKYNKTPAQIVIRYQVDRGHIVIPKSVTKSRIAQNMDIFDFKLSPEDIAYIDTFDCNGRICPMDAFASPYYPFHIPF</sequence>
<keyword evidence="6" id="KW-1185">Reference proteome</keyword>
<comment type="similarity">
    <text evidence="1">Belongs to the aldo/keto reductase family.</text>
</comment>
<comment type="caution">
    <text evidence="5">The sequence shown here is derived from an EMBL/GenBank/DDBJ whole genome shotgun (WGS) entry which is preliminary data.</text>
</comment>
<evidence type="ECO:0000256" key="1">
    <source>
        <dbReference type="ARBA" id="ARBA00007905"/>
    </source>
</evidence>
<proteinExistence type="inferred from homology"/>
<name>A0A4S2KPW6_9HYME</name>
<dbReference type="PROSITE" id="PS00062">
    <property type="entry name" value="ALDOKETO_REDUCTASE_2"/>
    <property type="match status" value="5"/>
</dbReference>
<dbReference type="Gene3D" id="3.20.20.100">
    <property type="entry name" value="NADP-dependent oxidoreductase domain"/>
    <property type="match status" value="5"/>
</dbReference>
<dbReference type="SUPFAM" id="SSF51430">
    <property type="entry name" value="NAD(P)-linked oxidoreductase"/>
    <property type="match status" value="5"/>
</dbReference>
<dbReference type="InterPro" id="IPR020471">
    <property type="entry name" value="AKR"/>
</dbReference>
<dbReference type="PROSITE" id="PS00798">
    <property type="entry name" value="ALDOKETO_REDUCTASE_1"/>
    <property type="match status" value="5"/>
</dbReference>
<dbReference type="InterPro" id="IPR036812">
    <property type="entry name" value="NAD(P)_OxRdtase_dom_sf"/>
</dbReference>
<dbReference type="InterPro" id="IPR023210">
    <property type="entry name" value="NADP_OxRdtase_dom"/>
</dbReference>
<evidence type="ECO:0000313" key="6">
    <source>
        <dbReference type="Proteomes" id="UP000310200"/>
    </source>
</evidence>
<dbReference type="PRINTS" id="PR00069">
    <property type="entry name" value="ALDKETRDTASE"/>
</dbReference>
<feature type="domain" description="NADP-dependent oxidoreductase" evidence="4">
    <location>
        <begin position="1142"/>
        <end position="1406"/>
    </location>
</feature>
<gene>
    <name evidence="5" type="ORF">DBV15_00782</name>
</gene>
<keyword evidence="2" id="KW-0521">NADP</keyword>
<dbReference type="GO" id="GO:0016491">
    <property type="term" value="F:oxidoreductase activity"/>
    <property type="evidence" value="ECO:0007669"/>
    <property type="project" value="UniProtKB-KW"/>
</dbReference>
<feature type="domain" description="NADP-dependent oxidoreductase" evidence="4">
    <location>
        <begin position="803"/>
        <end position="1056"/>
    </location>
</feature>
<evidence type="ECO:0000259" key="4">
    <source>
        <dbReference type="Pfam" id="PF00248"/>
    </source>
</evidence>
<dbReference type="PANTHER" id="PTHR11732">
    <property type="entry name" value="ALDO/KETO REDUCTASE"/>
    <property type="match status" value="1"/>
</dbReference>